<reference evidence="2" key="3">
    <citation type="submission" date="2023-05" db="EMBL/GenBank/DDBJ databases">
        <authorList>
            <person name="Smith C.H."/>
        </authorList>
    </citation>
    <scope>NUCLEOTIDE SEQUENCE</scope>
    <source>
        <strain evidence="2">CHS0354</strain>
        <tissue evidence="2">Mantle</tissue>
    </source>
</reference>
<accession>A0AAE0SM08</accession>
<feature type="region of interest" description="Disordered" evidence="1">
    <location>
        <begin position="28"/>
        <end position="155"/>
    </location>
</feature>
<feature type="compositionally biased region" description="Basic residues" evidence="1">
    <location>
        <begin position="191"/>
        <end position="203"/>
    </location>
</feature>
<comment type="caution">
    <text evidence="2">The sequence shown here is derived from an EMBL/GenBank/DDBJ whole genome shotgun (WGS) entry which is preliminary data.</text>
</comment>
<dbReference type="Pfam" id="PF13365">
    <property type="entry name" value="Trypsin_2"/>
    <property type="match status" value="1"/>
</dbReference>
<keyword evidence="3" id="KW-1185">Reference proteome</keyword>
<reference evidence="2" key="2">
    <citation type="journal article" date="2021" name="Genome Biol. Evol.">
        <title>Developing a high-quality reference genome for a parasitic bivalve with doubly uniparental inheritance (Bivalvia: Unionida).</title>
        <authorList>
            <person name="Smith C.H."/>
        </authorList>
    </citation>
    <scope>NUCLEOTIDE SEQUENCE</scope>
    <source>
        <strain evidence="2">CHS0354</strain>
        <tissue evidence="2">Mantle</tissue>
    </source>
</reference>
<feature type="compositionally biased region" description="Polar residues" evidence="1">
    <location>
        <begin position="85"/>
        <end position="96"/>
    </location>
</feature>
<organism evidence="2 3">
    <name type="scientific">Potamilus streckersoni</name>
    <dbReference type="NCBI Taxonomy" id="2493646"/>
    <lineage>
        <taxon>Eukaryota</taxon>
        <taxon>Metazoa</taxon>
        <taxon>Spiralia</taxon>
        <taxon>Lophotrochozoa</taxon>
        <taxon>Mollusca</taxon>
        <taxon>Bivalvia</taxon>
        <taxon>Autobranchia</taxon>
        <taxon>Heteroconchia</taxon>
        <taxon>Palaeoheterodonta</taxon>
        <taxon>Unionida</taxon>
        <taxon>Unionoidea</taxon>
        <taxon>Unionidae</taxon>
        <taxon>Ambleminae</taxon>
        <taxon>Lampsilini</taxon>
        <taxon>Potamilus</taxon>
    </lineage>
</organism>
<name>A0AAE0SM08_9BIVA</name>
<gene>
    <name evidence="2" type="ORF">CHS0354_030638</name>
</gene>
<feature type="compositionally biased region" description="Basic and acidic residues" evidence="1">
    <location>
        <begin position="204"/>
        <end position="220"/>
    </location>
</feature>
<dbReference type="EMBL" id="JAEAOA010001819">
    <property type="protein sequence ID" value="KAK3594206.1"/>
    <property type="molecule type" value="Genomic_DNA"/>
</dbReference>
<evidence type="ECO:0000256" key="1">
    <source>
        <dbReference type="SAM" id="MobiDB-lite"/>
    </source>
</evidence>
<dbReference type="PANTHER" id="PTHR14389">
    <property type="entry name" value="SI:CH1073-475A24.1"/>
    <property type="match status" value="1"/>
</dbReference>
<dbReference type="Proteomes" id="UP001195483">
    <property type="component" value="Unassembled WGS sequence"/>
</dbReference>
<protein>
    <recommendedName>
        <fullName evidence="4">Serine protease</fullName>
    </recommendedName>
</protein>
<feature type="compositionally biased region" description="Acidic residues" evidence="1">
    <location>
        <begin position="124"/>
        <end position="145"/>
    </location>
</feature>
<feature type="region of interest" description="Disordered" evidence="1">
    <location>
        <begin position="183"/>
        <end position="224"/>
    </location>
</feature>
<dbReference type="SUPFAM" id="SSF50494">
    <property type="entry name" value="Trypsin-like serine proteases"/>
    <property type="match status" value="1"/>
</dbReference>
<dbReference type="AlphaFoldDB" id="A0AAE0SM08"/>
<feature type="compositionally biased region" description="Basic and acidic residues" evidence="1">
    <location>
        <begin position="28"/>
        <end position="45"/>
    </location>
</feature>
<evidence type="ECO:0008006" key="4">
    <source>
        <dbReference type="Google" id="ProtNLM"/>
    </source>
</evidence>
<reference evidence="2" key="1">
    <citation type="journal article" date="2021" name="Genome Biol. Evol.">
        <title>A High-Quality Reference Genome for a Parasitic Bivalve with Doubly Uniparental Inheritance (Bivalvia: Unionida).</title>
        <authorList>
            <person name="Smith C.H."/>
        </authorList>
    </citation>
    <scope>NUCLEOTIDE SEQUENCE</scope>
    <source>
        <strain evidence="2">CHS0354</strain>
    </source>
</reference>
<evidence type="ECO:0000313" key="3">
    <source>
        <dbReference type="Proteomes" id="UP001195483"/>
    </source>
</evidence>
<feature type="compositionally biased region" description="Basic and acidic residues" evidence="1">
    <location>
        <begin position="102"/>
        <end position="111"/>
    </location>
</feature>
<dbReference type="PANTHER" id="PTHR14389:SF3">
    <property type="entry name" value="PROTEIN FAM111A-LIKE"/>
    <property type="match status" value="1"/>
</dbReference>
<dbReference type="InterPro" id="IPR009003">
    <property type="entry name" value="Peptidase_S1_PA"/>
</dbReference>
<proteinExistence type="predicted"/>
<evidence type="ECO:0000313" key="2">
    <source>
        <dbReference type="EMBL" id="KAK3594206.1"/>
    </source>
</evidence>
<sequence length="521" mass="59047">MDCFGFCGARGCKKKKKTKEKYKKNLDYNEKKVAHPTWKDQEKIIPSDNDPQTANLEIGDPSPHVVPSGAREPVSLDNNVIPGKTPNQSGTKQPQVIGNREATQRKENVEKSKHRPHHHRQESSDSESDSTSEDSSSLDDSDDSPDEKIKGKEMGTNSKTTIINVKGGIVSLGKNSKSKIVQISDGVVNANRKKRRKKKSRRSHKDENPADKAPRHHNESDNNCLGNFRKINDETDAIYNLRLVLKIAESVGIIRSPSVTGTGFRVGESYIMTARHVVMDIINSVPRRLEQPTEDRVKILEDPTVYIDFDYELPDGHSYTPEDRKTHHFNFEPIICYENDVLDAVVLKLKHNNQAPGFNFPPKLVNFAETENASLYFVGHNRGKIKEFDRSTPKENLTGKMFKKLQHWSMQHQVGSQIKRPGYTGADNGSKVLFDCTFNKGASGSPGFIVSKHDHMPYVVTMLLRGYPDWLYDDTVPQEEKITIPKEYIFEQGVCLTEICYDMRFRDPGLAEDIFGPKWKH</sequence>